<dbReference type="FunFam" id="3.40.50.11060:FF:000001">
    <property type="entry name" value="GTPase HflX"/>
    <property type="match status" value="1"/>
</dbReference>
<dbReference type="GO" id="GO:0005737">
    <property type="term" value="C:cytoplasm"/>
    <property type="evidence" value="ECO:0007669"/>
    <property type="project" value="UniProtKB-SubCell"/>
</dbReference>
<evidence type="ECO:0000256" key="7">
    <source>
        <dbReference type="SAM" id="MobiDB-lite"/>
    </source>
</evidence>
<gene>
    <name evidence="6" type="primary">hflX</name>
    <name evidence="9" type="ordered locus">P9303_02571</name>
</gene>
<dbReference type="Gene3D" id="6.10.250.2860">
    <property type="match status" value="1"/>
</dbReference>
<dbReference type="PRINTS" id="PR00326">
    <property type="entry name" value="GTP1OBG"/>
</dbReference>
<dbReference type="RefSeq" id="WP_011824940.1">
    <property type="nucleotide sequence ID" value="NC_008820.1"/>
</dbReference>
<feature type="domain" description="Hflx-type G" evidence="8">
    <location>
        <begin position="375"/>
        <end position="547"/>
    </location>
</feature>
<comment type="subunit">
    <text evidence="6">Monomer. Associates with the 50S ribosomal subunit.</text>
</comment>
<evidence type="ECO:0000256" key="6">
    <source>
        <dbReference type="HAMAP-Rule" id="MF_00900"/>
    </source>
</evidence>
<evidence type="ECO:0000256" key="4">
    <source>
        <dbReference type="ARBA" id="ARBA00022842"/>
    </source>
</evidence>
<dbReference type="Pfam" id="PF01926">
    <property type="entry name" value="MMR_HSR1"/>
    <property type="match status" value="1"/>
</dbReference>
<accession>A2C6A2</accession>
<comment type="function">
    <text evidence="6">GTPase that associates with the 50S ribosomal subunit and may have a role during protein synthesis or ribosome biogenesis.</text>
</comment>
<keyword evidence="5 6" id="KW-0342">GTP-binding</keyword>
<protein>
    <recommendedName>
        <fullName evidence="6">GTPase HflX</fullName>
    </recommendedName>
    <alternativeName>
        <fullName evidence="6">GTP-binding protein HflX</fullName>
    </alternativeName>
</protein>
<evidence type="ECO:0000259" key="8">
    <source>
        <dbReference type="PROSITE" id="PS51705"/>
    </source>
</evidence>
<keyword evidence="2" id="KW-0479">Metal-binding</keyword>
<evidence type="ECO:0000313" key="9">
    <source>
        <dbReference type="EMBL" id="ABM77012.1"/>
    </source>
</evidence>
<dbReference type="HAMAP" id="MF_00900">
    <property type="entry name" value="GTPase_HflX"/>
    <property type="match status" value="1"/>
</dbReference>
<evidence type="ECO:0000256" key="3">
    <source>
        <dbReference type="ARBA" id="ARBA00022741"/>
    </source>
</evidence>
<comment type="subcellular location">
    <subcellularLocation>
        <location evidence="6">Cytoplasm</location>
    </subcellularLocation>
    <text evidence="6">May associate with membranes.</text>
</comment>
<dbReference type="CDD" id="cd01878">
    <property type="entry name" value="HflX"/>
    <property type="match status" value="1"/>
</dbReference>
<feature type="compositionally biased region" description="Basic and acidic residues" evidence="7">
    <location>
        <begin position="20"/>
        <end position="35"/>
    </location>
</feature>
<dbReference type="Pfam" id="PF13167">
    <property type="entry name" value="GTP-bdg_N"/>
    <property type="match status" value="1"/>
</dbReference>
<dbReference type="GO" id="GO:0003924">
    <property type="term" value="F:GTPase activity"/>
    <property type="evidence" value="ECO:0007669"/>
    <property type="project" value="UniProtKB-UniRule"/>
</dbReference>
<name>A2C6A2_PROM3</name>
<dbReference type="InterPro" id="IPR027417">
    <property type="entry name" value="P-loop_NTPase"/>
</dbReference>
<dbReference type="InterPro" id="IPR030394">
    <property type="entry name" value="G_HFLX_dom"/>
</dbReference>
<dbReference type="InterPro" id="IPR042108">
    <property type="entry name" value="GTPase_HflX_N_sf"/>
</dbReference>
<dbReference type="InterPro" id="IPR016496">
    <property type="entry name" value="GTPase_HflX"/>
</dbReference>
<dbReference type="InterPro" id="IPR006073">
    <property type="entry name" value="GTP-bd"/>
</dbReference>
<dbReference type="Pfam" id="PF16360">
    <property type="entry name" value="GTP-bdg_M"/>
    <property type="match status" value="1"/>
</dbReference>
<comment type="similarity">
    <text evidence="6">Belongs to the TRAFAC class OBG-HflX-like GTPase superfamily. HflX GTPase family.</text>
</comment>
<organism evidence="9 10">
    <name type="scientific">Prochlorococcus marinus (strain MIT 9303)</name>
    <dbReference type="NCBI Taxonomy" id="59922"/>
    <lineage>
        <taxon>Bacteria</taxon>
        <taxon>Bacillati</taxon>
        <taxon>Cyanobacteriota</taxon>
        <taxon>Cyanophyceae</taxon>
        <taxon>Synechococcales</taxon>
        <taxon>Prochlorococcaceae</taxon>
        <taxon>Prochlorococcus</taxon>
    </lineage>
</organism>
<evidence type="ECO:0000256" key="5">
    <source>
        <dbReference type="ARBA" id="ARBA00023134"/>
    </source>
</evidence>
<keyword evidence="3 6" id="KW-0547">Nucleotide-binding</keyword>
<dbReference type="KEGG" id="pmf:P9303_02571"/>
<dbReference type="AlphaFoldDB" id="A2C6A2"/>
<evidence type="ECO:0000256" key="2">
    <source>
        <dbReference type="ARBA" id="ARBA00022723"/>
    </source>
</evidence>
<dbReference type="PANTHER" id="PTHR10229">
    <property type="entry name" value="GTP-BINDING PROTEIN HFLX"/>
    <property type="match status" value="1"/>
</dbReference>
<sequence>MKQAHLAGRTKGLRPSQQRQLERLSHRRHPEREGADQLTLERLAEQVIELCQPLHLVLDSRGLCRLLWVGPLDGSGQLLAHLPESPRRKTAGWRLISCSLTLQRNNLRPEQHDAIVALDLAPNSWLRFAPTADRGGRRIAALWQPDPKEISGWSLIEANGLSELCQHSQGSTAKPEVNPLPSKDGRERVLLLTLTGPKQSRSERDLAELEGLVRSAGGHPVAVVRQKQGAPNPQTLWGKGKLQETALEVRRHSASLVITDRELSPVQVRNLERYLDCPVMDRSELILDIFAQRASSAAGRLQVELAQLRYRMPRLMGRGRSLSRQGGGIGTRGPGETQLEKDRRAITRRIEHLLREVRQLQNHRARLRNRREGLPRVALVGYTNAGKSSLLNALCSRNEHSKVLAENKLFATLDPTTRRFLIPQTGGKPLELLITDTVGFIRELPAPLVEAFRATLEETLEADLLLVVVDLSDTDWQAQLDTVHQLLNSLGAESIRQVIANQIDRCDTSALEEIRSIDPKVIYLSAASGAGLQGLKHWLKDQFWGHKAESAPLPSVNT</sequence>
<feature type="region of interest" description="Disordered" evidence="7">
    <location>
        <begin position="1"/>
        <end position="36"/>
    </location>
</feature>
<keyword evidence="1 6" id="KW-0963">Cytoplasm</keyword>
<dbReference type="EMBL" id="CP000554">
    <property type="protein sequence ID" value="ABM77012.1"/>
    <property type="molecule type" value="Genomic_DNA"/>
</dbReference>
<keyword evidence="4" id="KW-0460">Magnesium</keyword>
<evidence type="ECO:0000256" key="1">
    <source>
        <dbReference type="ARBA" id="ARBA00022490"/>
    </source>
</evidence>
<dbReference type="Gene3D" id="3.40.50.11060">
    <property type="entry name" value="GTPase HflX, N-terminal domain"/>
    <property type="match status" value="1"/>
</dbReference>
<dbReference type="PROSITE" id="PS51705">
    <property type="entry name" value="G_HFLX"/>
    <property type="match status" value="1"/>
</dbReference>
<dbReference type="STRING" id="59922.P9303_02571"/>
<dbReference type="BioCyc" id="PMAR59922:G1G80-247-MONOMER"/>
<dbReference type="InterPro" id="IPR032305">
    <property type="entry name" value="GTP-bd_M"/>
</dbReference>
<dbReference type="Proteomes" id="UP000002274">
    <property type="component" value="Chromosome"/>
</dbReference>
<dbReference type="InterPro" id="IPR025121">
    <property type="entry name" value="GTPase_HflX_N"/>
</dbReference>
<dbReference type="SUPFAM" id="SSF52540">
    <property type="entry name" value="P-loop containing nucleoside triphosphate hydrolases"/>
    <property type="match status" value="1"/>
</dbReference>
<dbReference type="GO" id="GO:0046872">
    <property type="term" value="F:metal ion binding"/>
    <property type="evidence" value="ECO:0007669"/>
    <property type="project" value="UniProtKB-KW"/>
</dbReference>
<dbReference type="GO" id="GO:0005525">
    <property type="term" value="F:GTP binding"/>
    <property type="evidence" value="ECO:0007669"/>
    <property type="project" value="UniProtKB-UniRule"/>
</dbReference>
<dbReference type="NCBIfam" id="TIGR03156">
    <property type="entry name" value="GTP_HflX"/>
    <property type="match status" value="1"/>
</dbReference>
<reference evidence="9 10" key="1">
    <citation type="journal article" date="2007" name="PLoS Genet.">
        <title>Patterns and implications of gene gain and loss in the evolution of Prochlorococcus.</title>
        <authorList>
            <person name="Kettler G.C."/>
            <person name="Martiny A.C."/>
            <person name="Huang K."/>
            <person name="Zucker J."/>
            <person name="Coleman M.L."/>
            <person name="Rodrigue S."/>
            <person name="Chen F."/>
            <person name="Lapidus A."/>
            <person name="Ferriera S."/>
            <person name="Johnson J."/>
            <person name="Steglich C."/>
            <person name="Church G.M."/>
            <person name="Richardson P."/>
            <person name="Chisholm S.W."/>
        </authorList>
    </citation>
    <scope>NUCLEOTIDE SEQUENCE [LARGE SCALE GENOMIC DNA]</scope>
    <source>
        <strain evidence="9 10">MIT 9303</strain>
    </source>
</reference>
<dbReference type="PANTHER" id="PTHR10229:SF0">
    <property type="entry name" value="GTP-BINDING PROTEIN 6-RELATED"/>
    <property type="match status" value="1"/>
</dbReference>
<evidence type="ECO:0000313" key="10">
    <source>
        <dbReference type="Proteomes" id="UP000002274"/>
    </source>
</evidence>
<feature type="region of interest" description="Disordered" evidence="7">
    <location>
        <begin position="319"/>
        <end position="340"/>
    </location>
</feature>
<proteinExistence type="inferred from homology"/>
<dbReference type="GO" id="GO:0043022">
    <property type="term" value="F:ribosome binding"/>
    <property type="evidence" value="ECO:0007669"/>
    <property type="project" value="TreeGrafter"/>
</dbReference>
<dbReference type="HOGENOM" id="CLU_019597_7_1_3"/>
<dbReference type="Gene3D" id="3.40.50.300">
    <property type="entry name" value="P-loop containing nucleotide triphosphate hydrolases"/>
    <property type="match status" value="1"/>
</dbReference>